<feature type="signal peptide" evidence="9">
    <location>
        <begin position="1"/>
        <end position="18"/>
    </location>
</feature>
<accession>A0AAJ0LVK5</accession>
<evidence type="ECO:0000256" key="3">
    <source>
        <dbReference type="ARBA" id="ARBA00022723"/>
    </source>
</evidence>
<comment type="similarity">
    <text evidence="1">Belongs to the peptidase M43B family.</text>
</comment>
<sequence>MKFSSFVLATAAAAYTSAQEITRCGTSAPPAILDASFDLTEAKFALNRNDSRTVETYAHVVTTQQKEGVYMQTNVNGQIAAMNSAYGPSGFSFSLVSTTFTVNDAWAAAGQGSSAELAMKRKLHKGSYDTLNLYFLSDLGGGLLGFCYFPEEAPTANEKILDGCVNLAGSMPSVGELPNYDLGLTTVHETGHWLGLYHVFQGNSCTGKGDYISDTPAQRSATSGCPAKADTCPGVRGLDSIHNYMDYSYDSCMTGFTAKQGARMFSIFDKYRSGK</sequence>
<feature type="domain" description="Peptidase M43 pregnancy-associated plasma-A" evidence="10">
    <location>
        <begin position="132"/>
        <end position="267"/>
    </location>
</feature>
<dbReference type="AlphaFoldDB" id="A0AAJ0LVK5"/>
<dbReference type="Gene3D" id="3.40.390.10">
    <property type="entry name" value="Collagenase (Catalytic Domain)"/>
    <property type="match status" value="1"/>
</dbReference>
<reference evidence="11" key="1">
    <citation type="submission" date="2023-04" db="EMBL/GenBank/DDBJ databases">
        <title>Black Yeasts Isolated from many extreme environments.</title>
        <authorList>
            <person name="Coleine C."/>
            <person name="Stajich J.E."/>
            <person name="Selbmann L."/>
        </authorList>
    </citation>
    <scope>NUCLEOTIDE SEQUENCE</scope>
    <source>
        <strain evidence="11">CCFEE 5312</strain>
    </source>
</reference>
<evidence type="ECO:0000256" key="8">
    <source>
        <dbReference type="ARBA" id="ARBA00023157"/>
    </source>
</evidence>
<keyword evidence="6" id="KW-0862">Zinc</keyword>
<evidence type="ECO:0000256" key="4">
    <source>
        <dbReference type="ARBA" id="ARBA00022729"/>
    </source>
</evidence>
<dbReference type="PANTHER" id="PTHR47466">
    <property type="match status" value="1"/>
</dbReference>
<evidence type="ECO:0000313" key="12">
    <source>
        <dbReference type="Proteomes" id="UP001271007"/>
    </source>
</evidence>
<dbReference type="GO" id="GO:0046872">
    <property type="term" value="F:metal ion binding"/>
    <property type="evidence" value="ECO:0007669"/>
    <property type="project" value="UniProtKB-KW"/>
</dbReference>
<dbReference type="InterPro" id="IPR008754">
    <property type="entry name" value="Peptidase_M43"/>
</dbReference>
<keyword evidence="2" id="KW-0645">Protease</keyword>
<gene>
    <name evidence="11" type="ORF">LTR09_002173</name>
</gene>
<keyword evidence="12" id="KW-1185">Reference proteome</keyword>
<keyword evidence="7" id="KW-0482">Metalloprotease</keyword>
<keyword evidence="8" id="KW-1015">Disulfide bond</keyword>
<dbReference type="EMBL" id="JAWDJX010000004">
    <property type="protein sequence ID" value="KAK3057134.1"/>
    <property type="molecule type" value="Genomic_DNA"/>
</dbReference>
<protein>
    <recommendedName>
        <fullName evidence="10">Peptidase M43 pregnancy-associated plasma-A domain-containing protein</fullName>
    </recommendedName>
</protein>
<evidence type="ECO:0000256" key="9">
    <source>
        <dbReference type="SAM" id="SignalP"/>
    </source>
</evidence>
<dbReference type="GO" id="GO:0008237">
    <property type="term" value="F:metallopeptidase activity"/>
    <property type="evidence" value="ECO:0007669"/>
    <property type="project" value="UniProtKB-KW"/>
</dbReference>
<keyword evidence="3" id="KW-0479">Metal-binding</keyword>
<evidence type="ECO:0000313" key="11">
    <source>
        <dbReference type="EMBL" id="KAK3057134.1"/>
    </source>
</evidence>
<dbReference type="Pfam" id="PF05572">
    <property type="entry name" value="Peptidase_M43"/>
    <property type="match status" value="1"/>
</dbReference>
<dbReference type="GO" id="GO:0006508">
    <property type="term" value="P:proteolysis"/>
    <property type="evidence" value="ECO:0007669"/>
    <property type="project" value="UniProtKB-KW"/>
</dbReference>
<evidence type="ECO:0000256" key="5">
    <source>
        <dbReference type="ARBA" id="ARBA00022801"/>
    </source>
</evidence>
<keyword evidence="4 9" id="KW-0732">Signal</keyword>
<dbReference type="PANTHER" id="PTHR47466:SF1">
    <property type="entry name" value="METALLOPROTEASE MEP1 (AFU_ORTHOLOGUE AFUA_1G07730)-RELATED"/>
    <property type="match status" value="1"/>
</dbReference>
<evidence type="ECO:0000256" key="7">
    <source>
        <dbReference type="ARBA" id="ARBA00023049"/>
    </source>
</evidence>
<dbReference type="InterPro" id="IPR024079">
    <property type="entry name" value="MetalloPept_cat_dom_sf"/>
</dbReference>
<dbReference type="Proteomes" id="UP001271007">
    <property type="component" value="Unassembled WGS sequence"/>
</dbReference>
<name>A0AAJ0LVK5_9PEZI</name>
<evidence type="ECO:0000256" key="6">
    <source>
        <dbReference type="ARBA" id="ARBA00022833"/>
    </source>
</evidence>
<evidence type="ECO:0000256" key="1">
    <source>
        <dbReference type="ARBA" id="ARBA00008721"/>
    </source>
</evidence>
<evidence type="ECO:0000256" key="2">
    <source>
        <dbReference type="ARBA" id="ARBA00022670"/>
    </source>
</evidence>
<proteinExistence type="inferred from homology"/>
<comment type="caution">
    <text evidence="11">The sequence shown here is derived from an EMBL/GenBank/DDBJ whole genome shotgun (WGS) entry which is preliminary data.</text>
</comment>
<dbReference type="SUPFAM" id="SSF55486">
    <property type="entry name" value="Metalloproteases ('zincins'), catalytic domain"/>
    <property type="match status" value="1"/>
</dbReference>
<evidence type="ECO:0000259" key="10">
    <source>
        <dbReference type="Pfam" id="PF05572"/>
    </source>
</evidence>
<feature type="chain" id="PRO_5042481397" description="Peptidase M43 pregnancy-associated plasma-A domain-containing protein" evidence="9">
    <location>
        <begin position="19"/>
        <end position="275"/>
    </location>
</feature>
<keyword evidence="5" id="KW-0378">Hydrolase</keyword>
<dbReference type="CDD" id="cd04275">
    <property type="entry name" value="ZnMc_pappalysin_like"/>
    <property type="match status" value="1"/>
</dbReference>
<organism evidence="11 12">
    <name type="scientific">Extremus antarcticus</name>
    <dbReference type="NCBI Taxonomy" id="702011"/>
    <lineage>
        <taxon>Eukaryota</taxon>
        <taxon>Fungi</taxon>
        <taxon>Dikarya</taxon>
        <taxon>Ascomycota</taxon>
        <taxon>Pezizomycotina</taxon>
        <taxon>Dothideomycetes</taxon>
        <taxon>Dothideomycetidae</taxon>
        <taxon>Mycosphaerellales</taxon>
        <taxon>Extremaceae</taxon>
        <taxon>Extremus</taxon>
    </lineage>
</organism>